<organism evidence="1 2">
    <name type="scientific">Haematobacter genomosp. 1</name>
    <dbReference type="NCBI Taxonomy" id="366618"/>
    <lineage>
        <taxon>Bacteria</taxon>
        <taxon>Pseudomonadati</taxon>
        <taxon>Pseudomonadota</taxon>
        <taxon>Alphaproteobacteria</taxon>
        <taxon>Rhodobacterales</taxon>
        <taxon>Paracoccaceae</taxon>
        <taxon>Haematobacter</taxon>
    </lineage>
</organism>
<protein>
    <submittedName>
        <fullName evidence="1">Gluconate 2-dehydrogenase</fullName>
    </submittedName>
</protein>
<dbReference type="Proteomes" id="UP000196878">
    <property type="component" value="Unassembled WGS sequence"/>
</dbReference>
<dbReference type="RefSeq" id="WP_088215910.1">
    <property type="nucleotide sequence ID" value="NZ_NIPW01000025.1"/>
</dbReference>
<evidence type="ECO:0000313" key="1">
    <source>
        <dbReference type="EMBL" id="OWJ76835.1"/>
    </source>
</evidence>
<evidence type="ECO:0000313" key="2">
    <source>
        <dbReference type="Proteomes" id="UP000196878"/>
    </source>
</evidence>
<accession>A0A212A9Q0</accession>
<comment type="caution">
    <text evidence="1">The sequence shown here is derived from an EMBL/GenBank/DDBJ whole genome shotgun (WGS) entry which is preliminary data.</text>
</comment>
<reference evidence="1 2" key="1">
    <citation type="submission" date="2016-12" db="EMBL/GenBank/DDBJ databases">
        <title>Comparison of Traditional DNA-DNA Hybridization with In Silico Genomic Analysis.</title>
        <authorList>
            <person name="Nicholson A.C."/>
            <person name="Humrighouse B.W."/>
            <person name="Graziano J."/>
            <person name="Lasker B."/>
            <person name="Whitney A.M."/>
            <person name="Mcquiston J.R."/>
        </authorList>
    </citation>
    <scope>NUCLEOTIDE SEQUENCE [LARGE SCALE GENOMIC DNA]</scope>
    <source>
        <strain evidence="1 2">H2240</strain>
    </source>
</reference>
<keyword evidence="2" id="KW-1185">Reference proteome</keyword>
<name>A0A212A9Q0_9RHOB</name>
<dbReference type="InterPro" id="IPR027056">
    <property type="entry name" value="Gluconate_2DH_su3"/>
</dbReference>
<sequence>MPPRSTRDLSATRRGFLQGGAVGVTVAAFARPALARAEFGRTEDVPPLDRYQRVFLSDAEWVFILAAVARLIPSEGEGPGAIEARVPVFIDRQLSGDFGRAATLYMRGPHVPDADPHLGYQSPLSPAQIYRGAIPIFNDWCIRQKSAAFADLAAAEQDEAITALMAGKVPLPPEMRDFGDLLLQNTKEGYFADPMYGGNHGMQAWVHIGFPGARGSFLEWIDQRDVPYPLGPVSISGDRA</sequence>
<dbReference type="InterPro" id="IPR006311">
    <property type="entry name" value="TAT_signal"/>
</dbReference>
<proteinExistence type="predicted"/>
<dbReference type="OrthoDB" id="8400810at2"/>
<dbReference type="EMBL" id="NIPW01000025">
    <property type="protein sequence ID" value="OWJ76835.1"/>
    <property type="molecule type" value="Genomic_DNA"/>
</dbReference>
<gene>
    <name evidence="1" type="ORF">CDV49_13280</name>
</gene>
<dbReference type="PROSITE" id="PS51318">
    <property type="entry name" value="TAT"/>
    <property type="match status" value="1"/>
</dbReference>
<dbReference type="AlphaFoldDB" id="A0A212A9Q0"/>
<dbReference type="Pfam" id="PF13618">
    <property type="entry name" value="Gluconate_2-dh3"/>
    <property type="match status" value="1"/>
</dbReference>